<organism evidence="2">
    <name type="scientific">marine sediment metagenome</name>
    <dbReference type="NCBI Taxonomy" id="412755"/>
    <lineage>
        <taxon>unclassified sequences</taxon>
        <taxon>metagenomes</taxon>
        <taxon>ecological metagenomes</taxon>
    </lineage>
</organism>
<comment type="caution">
    <text evidence="2">The sequence shown here is derived from an EMBL/GenBank/DDBJ whole genome shotgun (WGS) entry which is preliminary data.</text>
</comment>
<accession>A0A0F9MND1</accession>
<sequence length="395" mass="45873">MYKFPHITCLDQVRAAIEGRDEFFVAERDWGYVVNYMVNLIDSFPTPNTKDPELNEKYKIRRECRGIKFGLDGNIIARPYSKFFNLGERSETFPEVIDWDRKFIILDKLDGSMVHPILMDNVVVLCTKMGITDVVAPAQDFAEKKGHKAIFYMDFCHDLMKSGMTPIFEWCSRKQRIVVDYPNDMLVLTAVRKMVTGEYKTYDQMEALATPYRVPLVKCWSGTFDGINDFVEKAQILEGEEGYVFRFNSGEMFKSKNAWYVQLHKTKELLQFEKDVWALILANQHDDAKAFMEQDDKDRIDAFAEDLYAAIDVTVDRLKWIVIAAKDNLNDSKKRFAIEVVNDHGPKVERGLLFKIWDDNDPRDVVHSHIRSHLGSGPKLEEVRCLADGILWEDY</sequence>
<name>A0A0F9MND1_9ZZZZ</name>
<proteinExistence type="predicted"/>
<dbReference type="Pfam" id="PF09511">
    <property type="entry name" value="RNA_lig_T4_1"/>
    <property type="match status" value="1"/>
</dbReference>
<dbReference type="Gene3D" id="1.10.3550.20">
    <property type="match status" value="1"/>
</dbReference>
<gene>
    <name evidence="2" type="ORF">LCGC14_1133260</name>
</gene>
<reference evidence="2" key="1">
    <citation type="journal article" date="2015" name="Nature">
        <title>Complex archaea that bridge the gap between prokaryotes and eukaryotes.</title>
        <authorList>
            <person name="Spang A."/>
            <person name="Saw J.H."/>
            <person name="Jorgensen S.L."/>
            <person name="Zaremba-Niedzwiedzka K."/>
            <person name="Martijn J."/>
            <person name="Lind A.E."/>
            <person name="van Eijk R."/>
            <person name="Schleper C."/>
            <person name="Guy L."/>
            <person name="Ettema T.J."/>
        </authorList>
    </citation>
    <scope>NUCLEOTIDE SEQUENCE</scope>
</reference>
<evidence type="ECO:0000313" key="2">
    <source>
        <dbReference type="EMBL" id="KKN00897.1"/>
    </source>
</evidence>
<dbReference type="EMBL" id="LAZR01005323">
    <property type="protein sequence ID" value="KKN00897.1"/>
    <property type="molecule type" value="Genomic_DNA"/>
</dbReference>
<evidence type="ECO:0000259" key="1">
    <source>
        <dbReference type="Pfam" id="PF09511"/>
    </source>
</evidence>
<dbReference type="InterPro" id="IPR019039">
    <property type="entry name" value="T4-Rnl1-like_N"/>
</dbReference>
<protein>
    <recommendedName>
        <fullName evidence="1">T4 RNA ligase 1-like N-terminal domain-containing protein</fullName>
    </recommendedName>
</protein>
<dbReference type="AlphaFoldDB" id="A0A0F9MND1"/>
<feature type="domain" description="T4 RNA ligase 1-like N-terminal" evidence="1">
    <location>
        <begin position="63"/>
        <end position="260"/>
    </location>
</feature>